<evidence type="ECO:0000313" key="2">
    <source>
        <dbReference type="EMBL" id="OGM79587.1"/>
    </source>
</evidence>
<evidence type="ECO:0000313" key="3">
    <source>
        <dbReference type="Proteomes" id="UP000178999"/>
    </source>
</evidence>
<proteinExistence type="predicted"/>
<dbReference type="STRING" id="1802538.A2382_02465"/>
<dbReference type="EMBL" id="MGHY01000011">
    <property type="protein sequence ID" value="OGM79587.1"/>
    <property type="molecule type" value="Genomic_DNA"/>
</dbReference>
<dbReference type="InterPro" id="IPR043716">
    <property type="entry name" value="DUF5657"/>
</dbReference>
<organism evidence="2 3">
    <name type="scientific">Candidatus Woesebacteria bacterium RIFOXYB1_FULL_38_16</name>
    <dbReference type="NCBI Taxonomy" id="1802538"/>
    <lineage>
        <taxon>Bacteria</taxon>
        <taxon>Candidatus Woeseibacteriota</taxon>
    </lineage>
</organism>
<name>A0A1F8CTB8_9BACT</name>
<feature type="transmembrane region" description="Helical" evidence="1">
    <location>
        <begin position="16"/>
        <end position="39"/>
    </location>
</feature>
<dbReference type="Pfam" id="PF18901">
    <property type="entry name" value="DUF5657"/>
    <property type="match status" value="1"/>
</dbReference>
<keyword evidence="1" id="KW-0812">Transmembrane</keyword>
<protein>
    <submittedName>
        <fullName evidence="2">Uncharacterized protein</fullName>
    </submittedName>
</protein>
<comment type="caution">
    <text evidence="2">The sequence shown here is derived from an EMBL/GenBank/DDBJ whole genome shotgun (WGS) entry which is preliminary data.</text>
</comment>
<keyword evidence="1" id="KW-1133">Transmembrane helix</keyword>
<reference evidence="2 3" key="1">
    <citation type="journal article" date="2016" name="Nat. Commun.">
        <title>Thousands of microbial genomes shed light on interconnected biogeochemical processes in an aquifer system.</title>
        <authorList>
            <person name="Anantharaman K."/>
            <person name="Brown C.T."/>
            <person name="Hug L.A."/>
            <person name="Sharon I."/>
            <person name="Castelle C.J."/>
            <person name="Probst A.J."/>
            <person name="Thomas B.C."/>
            <person name="Singh A."/>
            <person name="Wilkins M.J."/>
            <person name="Karaoz U."/>
            <person name="Brodie E.L."/>
            <person name="Williams K.H."/>
            <person name="Hubbard S.S."/>
            <person name="Banfield J.F."/>
        </authorList>
    </citation>
    <scope>NUCLEOTIDE SEQUENCE [LARGE SCALE GENOMIC DNA]</scope>
</reference>
<evidence type="ECO:0000256" key="1">
    <source>
        <dbReference type="SAM" id="Phobius"/>
    </source>
</evidence>
<gene>
    <name evidence="2" type="ORF">A2382_02465</name>
</gene>
<sequence>MNLDNLGFFTSVSEPIWLMVEAFTMIGLFLYVIFAAVVLRQVNHMTTTLEVGFEGAIKTVAWLHLIFAIGTLVIAILIL</sequence>
<feature type="transmembrane region" description="Helical" evidence="1">
    <location>
        <begin position="60"/>
        <end position="78"/>
    </location>
</feature>
<dbReference type="Proteomes" id="UP000178999">
    <property type="component" value="Unassembled WGS sequence"/>
</dbReference>
<accession>A0A1F8CTB8</accession>
<keyword evidence="1" id="KW-0472">Membrane</keyword>
<dbReference type="AlphaFoldDB" id="A0A1F8CTB8"/>